<keyword evidence="3" id="KW-1185">Reference proteome</keyword>
<feature type="signal peptide" evidence="1">
    <location>
        <begin position="1"/>
        <end position="27"/>
    </location>
</feature>
<dbReference type="RefSeq" id="WP_206294066.1">
    <property type="nucleotide sequence ID" value="NZ_CP063458.1"/>
</dbReference>
<evidence type="ECO:0000256" key="1">
    <source>
        <dbReference type="SAM" id="SignalP"/>
    </source>
</evidence>
<organism evidence="2 3">
    <name type="scientific">Humisphaera borealis</name>
    <dbReference type="NCBI Taxonomy" id="2807512"/>
    <lineage>
        <taxon>Bacteria</taxon>
        <taxon>Pseudomonadati</taxon>
        <taxon>Planctomycetota</taxon>
        <taxon>Phycisphaerae</taxon>
        <taxon>Tepidisphaerales</taxon>
        <taxon>Tepidisphaeraceae</taxon>
        <taxon>Humisphaera</taxon>
    </lineage>
</organism>
<protein>
    <submittedName>
        <fullName evidence="2">Uncharacterized protein</fullName>
    </submittedName>
</protein>
<dbReference type="AlphaFoldDB" id="A0A7M2X2H5"/>
<name>A0A7M2X2H5_9BACT</name>
<evidence type="ECO:0000313" key="3">
    <source>
        <dbReference type="Proteomes" id="UP000593765"/>
    </source>
</evidence>
<proteinExistence type="predicted"/>
<accession>A0A7M2X2H5</accession>
<dbReference type="KEGG" id="hbs:IPV69_06255"/>
<feature type="chain" id="PRO_5034907312" evidence="1">
    <location>
        <begin position="28"/>
        <end position="109"/>
    </location>
</feature>
<evidence type="ECO:0000313" key="2">
    <source>
        <dbReference type="EMBL" id="QOV90960.1"/>
    </source>
</evidence>
<dbReference type="EMBL" id="CP063458">
    <property type="protein sequence ID" value="QOV90960.1"/>
    <property type="molecule type" value="Genomic_DNA"/>
</dbReference>
<keyword evidence="1" id="KW-0732">Signal</keyword>
<dbReference type="Proteomes" id="UP000593765">
    <property type="component" value="Chromosome"/>
</dbReference>
<gene>
    <name evidence="2" type="ORF">IPV69_06255</name>
</gene>
<reference evidence="2 3" key="1">
    <citation type="submission" date="2020-10" db="EMBL/GenBank/DDBJ databases">
        <title>Wide distribution of Phycisphaera-like planctomycetes from WD2101 soil group in peatlands and genome analysis of the first cultivated representative.</title>
        <authorList>
            <person name="Dedysh S.N."/>
            <person name="Beletsky A.V."/>
            <person name="Ivanova A."/>
            <person name="Kulichevskaya I.S."/>
            <person name="Suzina N.E."/>
            <person name="Philippov D.A."/>
            <person name="Rakitin A.L."/>
            <person name="Mardanov A.V."/>
            <person name="Ravin N.V."/>
        </authorList>
    </citation>
    <scope>NUCLEOTIDE SEQUENCE [LARGE SCALE GENOMIC DNA]</scope>
    <source>
        <strain evidence="2 3">M1803</strain>
    </source>
</reference>
<sequence length="109" mass="11240">MKKKYESIALALMAIGAIGVLGSSAVAQVPQNEPALLLAAKTVKWTASVGFKCEDGRCYVTADGGVATSYEDAKGKIEASINFMIQLQASKGAKPTGSGFGTINGQKVN</sequence>